<dbReference type="PIRSF" id="PIRSF018957">
    <property type="entry name" value="UCP018957"/>
    <property type="match status" value="1"/>
</dbReference>
<sequence>MLQHALKEWSVAVDALVQGQTILLLRKGGIREVGNHFQVPHQRVWLYPTYEHQKTNLLKPQWATQVTPVAAGWHPTQVTIQAWANITQVWTVRNEQSVNSLLPFHIWNEQFVTERFRWKPSQPLHLLLMRVYRLTTPVQLDWQAAYGGCRSWLNLETPRDTKQSVPVLDEQTWTVTGQKIYHQIQQFETIRSWQGNEIF</sequence>
<dbReference type="Proteomes" id="UP000481033">
    <property type="component" value="Unassembled WGS sequence"/>
</dbReference>
<dbReference type="RefSeq" id="WP_163696650.1">
    <property type="nucleotide sequence ID" value="NZ_QXHD01000004.1"/>
</dbReference>
<evidence type="ECO:0000313" key="2">
    <source>
        <dbReference type="Proteomes" id="UP000481033"/>
    </source>
</evidence>
<name>A0A6M0RFG5_9CYAN</name>
<dbReference type="InterPro" id="IPR008307">
    <property type="entry name" value="UCP018957"/>
</dbReference>
<dbReference type="AlphaFoldDB" id="A0A6M0RFG5"/>
<dbReference type="Pfam" id="PF08819">
    <property type="entry name" value="DUF1802"/>
    <property type="match status" value="1"/>
</dbReference>
<accession>A0A6M0RFG5</accession>
<evidence type="ECO:0000313" key="1">
    <source>
        <dbReference type="EMBL" id="NEZ54909.1"/>
    </source>
</evidence>
<reference evidence="1 2" key="1">
    <citation type="journal article" date="2020" name="Microb. Ecol.">
        <title>Ecogenomics of the Marine Benthic Filamentous Cyanobacterium Adonisia.</title>
        <authorList>
            <person name="Walter J.M."/>
            <person name="Coutinho F.H."/>
            <person name="Leomil L."/>
            <person name="Hargreaves P.I."/>
            <person name="Campeao M.E."/>
            <person name="Vieira V.V."/>
            <person name="Silva B.S."/>
            <person name="Fistarol G.O."/>
            <person name="Salomon P.S."/>
            <person name="Sawabe T."/>
            <person name="Mino S."/>
            <person name="Hosokawa M."/>
            <person name="Miyashita H."/>
            <person name="Maruyama F."/>
            <person name="van Verk M.C."/>
            <person name="Dutilh B.E."/>
            <person name="Thompson C.C."/>
            <person name="Thompson F.L."/>
        </authorList>
    </citation>
    <scope>NUCLEOTIDE SEQUENCE [LARGE SCALE GENOMIC DNA]</scope>
    <source>
        <strain evidence="1 2">CCMR0081</strain>
    </source>
</reference>
<gene>
    <name evidence="1" type="ORF">DXZ20_04220</name>
</gene>
<comment type="caution">
    <text evidence="1">The sequence shown here is derived from an EMBL/GenBank/DDBJ whole genome shotgun (WGS) entry which is preliminary data.</text>
</comment>
<organism evidence="1 2">
    <name type="scientific">Adonisia turfae CCMR0081</name>
    <dbReference type="NCBI Taxonomy" id="2292702"/>
    <lineage>
        <taxon>Bacteria</taxon>
        <taxon>Bacillati</taxon>
        <taxon>Cyanobacteriota</taxon>
        <taxon>Adonisia</taxon>
        <taxon>Adonisia turfae</taxon>
    </lineage>
</organism>
<proteinExistence type="predicted"/>
<dbReference type="EMBL" id="QXHD01000004">
    <property type="protein sequence ID" value="NEZ54909.1"/>
    <property type="molecule type" value="Genomic_DNA"/>
</dbReference>
<dbReference type="InterPro" id="IPR014923">
    <property type="entry name" value="DUF1802"/>
</dbReference>
<keyword evidence="2" id="KW-1185">Reference proteome</keyword>
<protein>
    <submittedName>
        <fullName evidence="1">DUF1802 family protein</fullName>
    </submittedName>
</protein>